<gene>
    <name evidence="2" type="ORF">CWM98_04445</name>
    <name evidence="1" type="ORF">CWN47_11870</name>
</gene>
<proteinExistence type="predicted"/>
<reference evidence="3 4" key="1">
    <citation type="submission" date="2017-11" db="EMBL/GenBank/DDBJ databases">
        <authorList>
            <person name="Han C.G."/>
        </authorList>
    </citation>
    <scope>NUCLEOTIDE SEQUENCE [LARGE SCALE GENOMIC DNA]</scope>
    <source>
        <strain evidence="2 4">A5</strain>
        <strain evidence="1 3">A8</strain>
    </source>
</reference>
<name>A0A2N5AL71_KLEVA</name>
<organism evidence="2 4">
    <name type="scientific">Klebsiella variicola</name>
    <dbReference type="NCBI Taxonomy" id="244366"/>
    <lineage>
        <taxon>Bacteria</taxon>
        <taxon>Pseudomonadati</taxon>
        <taxon>Pseudomonadota</taxon>
        <taxon>Gammaproteobacteria</taxon>
        <taxon>Enterobacterales</taxon>
        <taxon>Enterobacteriaceae</taxon>
        <taxon>Klebsiella/Raoultella group</taxon>
        <taxon>Klebsiella</taxon>
        <taxon>Klebsiella pneumoniae complex</taxon>
    </lineage>
</organism>
<dbReference type="Proteomes" id="UP000234412">
    <property type="component" value="Unassembled WGS sequence"/>
</dbReference>
<feature type="non-terminal residue" evidence="2">
    <location>
        <position position="1"/>
    </location>
</feature>
<evidence type="ECO:0000313" key="1">
    <source>
        <dbReference type="EMBL" id="PLM95120.1"/>
    </source>
</evidence>
<evidence type="ECO:0000313" key="4">
    <source>
        <dbReference type="Proteomes" id="UP000234473"/>
    </source>
</evidence>
<dbReference type="AlphaFoldDB" id="A0A2N5AL71"/>
<protein>
    <submittedName>
        <fullName evidence="2">Uncharacterized protein</fullName>
    </submittedName>
</protein>
<dbReference type="EMBL" id="PICB01000127">
    <property type="protein sequence ID" value="PLP48187.1"/>
    <property type="molecule type" value="Genomic_DNA"/>
</dbReference>
<dbReference type="Proteomes" id="UP000234473">
    <property type="component" value="Unassembled WGS sequence"/>
</dbReference>
<dbReference type="EMBL" id="PIDP01000326">
    <property type="protein sequence ID" value="PLM95120.1"/>
    <property type="molecule type" value="Genomic_DNA"/>
</dbReference>
<comment type="caution">
    <text evidence="2">The sequence shown here is derived from an EMBL/GenBank/DDBJ whole genome shotgun (WGS) entry which is preliminary data.</text>
</comment>
<accession>A0A2N5AL71</accession>
<evidence type="ECO:0000313" key="2">
    <source>
        <dbReference type="EMBL" id="PLP48187.1"/>
    </source>
</evidence>
<sequence length="79" mass="9074">GSSGADLIVAQVHVTYKRRRIDSSKPSLVKKQSCKNGGDHRFFFLPHNIKTLKHHEAKSLKRRHHYTVFTPILPGLISW</sequence>
<reference evidence="3 4" key="2">
    <citation type="submission" date="2018-01" db="EMBL/GenBank/DDBJ databases">
        <title>Genomic study of Klebsiella pneumoniae.</title>
        <authorList>
            <person name="Yang Y."/>
            <person name="Bicalho R."/>
        </authorList>
    </citation>
    <scope>NUCLEOTIDE SEQUENCE [LARGE SCALE GENOMIC DNA]</scope>
    <source>
        <strain evidence="2 4">A5</strain>
        <strain evidence="1 3">A8</strain>
    </source>
</reference>
<evidence type="ECO:0000313" key="3">
    <source>
        <dbReference type="Proteomes" id="UP000234412"/>
    </source>
</evidence>